<dbReference type="Pfam" id="PF11391">
    <property type="entry name" value="DUF2798"/>
    <property type="match status" value="1"/>
</dbReference>
<dbReference type="RefSeq" id="WP_248706291.1">
    <property type="nucleotide sequence ID" value="NZ_CAKOET010000003.1"/>
</dbReference>
<reference evidence="2" key="1">
    <citation type="submission" date="2022-03" db="EMBL/GenBank/DDBJ databases">
        <authorList>
            <person name="Hettiarachchi G."/>
        </authorList>
    </citation>
    <scope>NUCLEOTIDE SEQUENCE</scope>
    <source>
        <strain evidence="2">LMG 32447</strain>
    </source>
</reference>
<gene>
    <name evidence="2" type="ORF">LMG032447_00889</name>
</gene>
<protein>
    <recommendedName>
        <fullName evidence="4">DUF2798 domain-containing protein</fullName>
    </recommendedName>
</protein>
<dbReference type="InterPro" id="IPR021529">
    <property type="entry name" value="DUF2798"/>
</dbReference>
<keyword evidence="1" id="KW-0472">Membrane</keyword>
<feature type="transmembrane region" description="Helical" evidence="1">
    <location>
        <begin position="45"/>
        <end position="67"/>
    </location>
</feature>
<evidence type="ECO:0000256" key="1">
    <source>
        <dbReference type="SAM" id="Phobius"/>
    </source>
</evidence>
<proteinExistence type="predicted"/>
<comment type="caution">
    <text evidence="2">The sequence shown here is derived from an EMBL/GenBank/DDBJ whole genome shotgun (WGS) entry which is preliminary data.</text>
</comment>
<dbReference type="Proteomes" id="UP000838102">
    <property type="component" value="Unassembled WGS sequence"/>
</dbReference>
<accession>A0ABM9D218</accession>
<feature type="transmembrane region" description="Helical" evidence="1">
    <location>
        <begin position="91"/>
        <end position="112"/>
    </location>
</feature>
<evidence type="ECO:0000313" key="3">
    <source>
        <dbReference type="Proteomes" id="UP000838102"/>
    </source>
</evidence>
<evidence type="ECO:0000313" key="2">
    <source>
        <dbReference type="EMBL" id="CAH1854510.1"/>
    </source>
</evidence>
<dbReference type="EMBL" id="CAKOEU010000003">
    <property type="protein sequence ID" value="CAH1854510.1"/>
    <property type="molecule type" value="Genomic_DNA"/>
</dbReference>
<feature type="transmembrane region" description="Helical" evidence="1">
    <location>
        <begin position="132"/>
        <end position="152"/>
    </location>
</feature>
<keyword evidence="1" id="KW-1133">Transmembrane helix</keyword>
<name>A0ABM9D218_9LACO</name>
<organism evidence="2 3">
    <name type="scientific">Convivina praedatoris</name>
    <dbReference type="NCBI Taxonomy" id="2880963"/>
    <lineage>
        <taxon>Bacteria</taxon>
        <taxon>Bacillati</taxon>
        <taxon>Bacillota</taxon>
        <taxon>Bacilli</taxon>
        <taxon>Lactobacillales</taxon>
        <taxon>Lactobacillaceae</taxon>
        <taxon>Convivina</taxon>
    </lineage>
</organism>
<keyword evidence="1" id="KW-0812">Transmembrane</keyword>
<feature type="transmembrane region" description="Helical" evidence="1">
    <location>
        <begin position="20"/>
        <end position="39"/>
    </location>
</feature>
<keyword evidence="3" id="KW-1185">Reference proteome</keyword>
<evidence type="ECO:0008006" key="4">
    <source>
        <dbReference type="Google" id="ProtNLM"/>
    </source>
</evidence>
<sequence length="175" mass="20727">MKKSTLFFRRILHHPNTLSWLLITTMVAIMVSYNSIIRYGFSEKIFFKILIIYPFAVVLVYALRTYFTLPLAIQLHKYFPNNFQKYMPPKITVPLLVITFNVTVMMAIFTELNYKLYPHFISGYIGNWEKTFIVVIPVFFFIVRPIITAVLYKLKVKYPLPVVDIRLDSLERTDQ</sequence>